<name>A0ACC0VYM8_9STRA</name>
<proteinExistence type="predicted"/>
<protein>
    <submittedName>
        <fullName evidence="1">Uncharacterized protein</fullName>
    </submittedName>
</protein>
<dbReference type="EMBL" id="CM047584">
    <property type="protein sequence ID" value="KAI9911372.1"/>
    <property type="molecule type" value="Genomic_DNA"/>
</dbReference>
<reference evidence="1 2" key="1">
    <citation type="journal article" date="2022" name="bioRxiv">
        <title>The genome of the oomycete Peronosclerospora sorghi, a cosmopolitan pathogen of maize and sorghum, is inflated with dispersed pseudogenes.</title>
        <authorList>
            <person name="Fletcher K."/>
            <person name="Martin F."/>
            <person name="Isakeit T."/>
            <person name="Cavanaugh K."/>
            <person name="Magill C."/>
            <person name="Michelmore R."/>
        </authorList>
    </citation>
    <scope>NUCLEOTIDE SEQUENCE [LARGE SCALE GENOMIC DNA]</scope>
    <source>
        <strain evidence="1">P6</strain>
    </source>
</reference>
<dbReference type="Proteomes" id="UP001163321">
    <property type="component" value="Chromosome 5"/>
</dbReference>
<organism evidence="1 2">
    <name type="scientific">Peronosclerospora sorghi</name>
    <dbReference type="NCBI Taxonomy" id="230839"/>
    <lineage>
        <taxon>Eukaryota</taxon>
        <taxon>Sar</taxon>
        <taxon>Stramenopiles</taxon>
        <taxon>Oomycota</taxon>
        <taxon>Peronosporomycetes</taxon>
        <taxon>Peronosporales</taxon>
        <taxon>Peronosporaceae</taxon>
        <taxon>Peronosclerospora</taxon>
    </lineage>
</organism>
<accession>A0ACC0VYM8</accession>
<evidence type="ECO:0000313" key="1">
    <source>
        <dbReference type="EMBL" id="KAI9911372.1"/>
    </source>
</evidence>
<keyword evidence="2" id="KW-1185">Reference proteome</keyword>
<evidence type="ECO:0000313" key="2">
    <source>
        <dbReference type="Proteomes" id="UP001163321"/>
    </source>
</evidence>
<gene>
    <name evidence="1" type="ORF">PsorP6_009206</name>
</gene>
<sequence>MIFAYKRKKGLVAEKRMVQEQKEEADQFRQKSRRNRRYFRDGKANLARIQALQHEVKEIQPQLLKLREQTIYSHKKIAKAEAAQKTLTKRQEQKLTEVEELKKDHARLDIAKAELNANQRRASQ</sequence>
<comment type="caution">
    <text evidence="1">The sequence shown here is derived from an EMBL/GenBank/DDBJ whole genome shotgun (WGS) entry which is preliminary data.</text>
</comment>